<comment type="pathway">
    <text evidence="9">Porphyrin-containing compound metabolism; heme O biosynthesis; heme O from protoheme: step 1/1.</text>
</comment>
<feature type="transmembrane region" description="Helical" evidence="9">
    <location>
        <begin position="37"/>
        <end position="54"/>
    </location>
</feature>
<evidence type="ECO:0000256" key="5">
    <source>
        <dbReference type="ARBA" id="ARBA00022989"/>
    </source>
</evidence>
<keyword evidence="4 9" id="KW-0812">Transmembrane</keyword>
<gene>
    <name evidence="10" type="primary">cyoE</name>
    <name evidence="9" type="synonym">ctaB</name>
    <name evidence="10" type="ORF">GCM10022408_07720</name>
</gene>
<dbReference type="InterPro" id="IPR044878">
    <property type="entry name" value="UbiA_sf"/>
</dbReference>
<evidence type="ECO:0000256" key="6">
    <source>
        <dbReference type="ARBA" id="ARBA00023133"/>
    </source>
</evidence>
<dbReference type="PANTHER" id="PTHR43448">
    <property type="entry name" value="PROTOHEME IX FARNESYLTRANSFERASE, MITOCHONDRIAL"/>
    <property type="match status" value="1"/>
</dbReference>
<feature type="transmembrane region" description="Helical" evidence="9">
    <location>
        <begin position="186"/>
        <end position="208"/>
    </location>
</feature>
<proteinExistence type="inferred from homology"/>
<dbReference type="InterPro" id="IPR006369">
    <property type="entry name" value="Protohaem_IX_farnesylTrfase"/>
</dbReference>
<evidence type="ECO:0000256" key="2">
    <source>
        <dbReference type="ARBA" id="ARBA00022475"/>
    </source>
</evidence>
<keyword evidence="3 9" id="KW-0808">Transferase</keyword>
<evidence type="ECO:0000313" key="11">
    <source>
        <dbReference type="Proteomes" id="UP001500567"/>
    </source>
</evidence>
<dbReference type="NCBIfam" id="TIGR01473">
    <property type="entry name" value="cyoE_ctaB"/>
    <property type="match status" value="1"/>
</dbReference>
<dbReference type="InterPro" id="IPR030470">
    <property type="entry name" value="UbiA_prenylTrfase_CS"/>
</dbReference>
<keyword evidence="6 9" id="KW-0350">Heme biosynthesis</keyword>
<keyword evidence="11" id="KW-1185">Reference proteome</keyword>
<dbReference type="HAMAP" id="MF_00154">
    <property type="entry name" value="CyoE_CtaB"/>
    <property type="match status" value="1"/>
</dbReference>
<evidence type="ECO:0000256" key="8">
    <source>
        <dbReference type="ARBA" id="ARBA00047690"/>
    </source>
</evidence>
<comment type="similarity">
    <text evidence="9">Belongs to the UbiA prenyltransferase family. Protoheme IX farnesyltransferase subfamily.</text>
</comment>
<evidence type="ECO:0000313" key="10">
    <source>
        <dbReference type="EMBL" id="GAA3999226.1"/>
    </source>
</evidence>
<dbReference type="PANTHER" id="PTHR43448:SF2">
    <property type="entry name" value="PROTOHEME IX FARNESYLTRANSFERASE, MITOCHONDRIAL"/>
    <property type="match status" value="1"/>
</dbReference>
<dbReference type="InterPro" id="IPR000537">
    <property type="entry name" value="UbiA_prenyltransferase"/>
</dbReference>
<keyword evidence="2 9" id="KW-1003">Cell membrane</keyword>
<feature type="transmembrane region" description="Helical" evidence="9">
    <location>
        <begin position="159"/>
        <end position="180"/>
    </location>
</feature>
<feature type="transmembrane region" description="Helical" evidence="9">
    <location>
        <begin position="100"/>
        <end position="121"/>
    </location>
</feature>
<comment type="function">
    <text evidence="9">Converts heme B (protoheme IX) to heme O by substitution of the vinyl group on carbon 2 of heme B porphyrin ring with a hydroxyethyl farnesyl side group.</text>
</comment>
<sequence>MRASLRNFAAPLAVATTGGLFPSLMIKAKAYFQLIKFRLALTVAFSSAIGYLLGVQELDWTRAMLVMVGGLAVTGSANTINQIFERDLDKLMKRTANRPLPMGVLSITEAWGFTIVLGVFGLGLLTYFFNAQAAALSLVSLILYGFVYTPLKRISPICVAVGAIPGGMPPLIGYVAATGILGLEAWVLFGIQFMWQFPHFWAIAWVLDDDYKKAGFKMLPTPGGKDMRTAFQIMTYTLLLVPLSLLPFQFGMSGKIYAIVAVVCGVLFLMQTFYLMRTCTKKAAMRIMFGSFLYLPIVQIALVLDKL</sequence>
<comment type="miscellaneous">
    <text evidence="9">Carbon 2 of the heme B porphyrin ring is defined according to the Fischer nomenclature.</text>
</comment>
<comment type="subcellular location">
    <subcellularLocation>
        <location evidence="9">Cell membrane</location>
        <topology evidence="9">Multi-pass membrane protein</topology>
    </subcellularLocation>
    <subcellularLocation>
        <location evidence="1">Membrane</location>
        <topology evidence="1">Multi-pass membrane protein</topology>
    </subcellularLocation>
</comment>
<reference evidence="11" key="1">
    <citation type="journal article" date="2019" name="Int. J. Syst. Evol. Microbiol.">
        <title>The Global Catalogue of Microorganisms (GCM) 10K type strain sequencing project: providing services to taxonomists for standard genome sequencing and annotation.</title>
        <authorList>
            <consortium name="The Broad Institute Genomics Platform"/>
            <consortium name="The Broad Institute Genome Sequencing Center for Infectious Disease"/>
            <person name="Wu L."/>
            <person name="Ma J."/>
        </authorList>
    </citation>
    <scope>NUCLEOTIDE SEQUENCE [LARGE SCALE GENOMIC DNA]</scope>
    <source>
        <strain evidence="11">JCM 17224</strain>
    </source>
</reference>
<dbReference type="PROSITE" id="PS00943">
    <property type="entry name" value="UBIA"/>
    <property type="match status" value="1"/>
</dbReference>
<dbReference type="Pfam" id="PF01040">
    <property type="entry name" value="UbiA"/>
    <property type="match status" value="1"/>
</dbReference>
<dbReference type="EC" id="2.5.1.141" evidence="9"/>
<feature type="transmembrane region" description="Helical" evidence="9">
    <location>
        <begin position="229"/>
        <end position="250"/>
    </location>
</feature>
<dbReference type="Gene3D" id="1.10.357.140">
    <property type="entry name" value="UbiA prenyltransferase"/>
    <property type="match status" value="1"/>
</dbReference>
<accession>A0ABP7RLP2</accession>
<evidence type="ECO:0000256" key="9">
    <source>
        <dbReference type="HAMAP-Rule" id="MF_00154"/>
    </source>
</evidence>
<dbReference type="Proteomes" id="UP001500567">
    <property type="component" value="Unassembled WGS sequence"/>
</dbReference>
<organism evidence="10 11">
    <name type="scientific">Hymenobacter fastidiosus</name>
    <dbReference type="NCBI Taxonomy" id="486264"/>
    <lineage>
        <taxon>Bacteria</taxon>
        <taxon>Pseudomonadati</taxon>
        <taxon>Bacteroidota</taxon>
        <taxon>Cytophagia</taxon>
        <taxon>Cytophagales</taxon>
        <taxon>Hymenobacteraceae</taxon>
        <taxon>Hymenobacter</taxon>
    </lineage>
</organism>
<evidence type="ECO:0000256" key="4">
    <source>
        <dbReference type="ARBA" id="ARBA00022692"/>
    </source>
</evidence>
<evidence type="ECO:0000256" key="1">
    <source>
        <dbReference type="ARBA" id="ARBA00004141"/>
    </source>
</evidence>
<protein>
    <recommendedName>
        <fullName evidence="9">Protoheme IX farnesyltransferase</fullName>
        <ecNumber evidence="9">2.5.1.141</ecNumber>
    </recommendedName>
    <alternativeName>
        <fullName evidence="9">Heme B farnesyltransferase</fullName>
    </alternativeName>
    <alternativeName>
        <fullName evidence="9">Heme O synthase</fullName>
    </alternativeName>
</protein>
<feature type="transmembrane region" description="Helical" evidence="9">
    <location>
        <begin position="256"/>
        <end position="275"/>
    </location>
</feature>
<evidence type="ECO:0000256" key="3">
    <source>
        <dbReference type="ARBA" id="ARBA00022679"/>
    </source>
</evidence>
<feature type="transmembrane region" description="Helical" evidence="9">
    <location>
        <begin position="287"/>
        <end position="304"/>
    </location>
</feature>
<keyword evidence="5 9" id="KW-1133">Transmembrane helix</keyword>
<comment type="caution">
    <text evidence="10">The sequence shown here is derived from an EMBL/GenBank/DDBJ whole genome shotgun (WGS) entry which is preliminary data.</text>
</comment>
<name>A0ABP7RLP2_9BACT</name>
<dbReference type="CDD" id="cd13957">
    <property type="entry name" value="PT_UbiA_Cox10"/>
    <property type="match status" value="1"/>
</dbReference>
<feature type="transmembrane region" description="Helical" evidence="9">
    <location>
        <begin position="127"/>
        <end position="147"/>
    </location>
</feature>
<comment type="catalytic activity">
    <reaction evidence="8 9">
        <text>heme b + (2E,6E)-farnesyl diphosphate + H2O = Fe(II)-heme o + diphosphate</text>
        <dbReference type="Rhea" id="RHEA:28070"/>
        <dbReference type="ChEBI" id="CHEBI:15377"/>
        <dbReference type="ChEBI" id="CHEBI:33019"/>
        <dbReference type="ChEBI" id="CHEBI:60344"/>
        <dbReference type="ChEBI" id="CHEBI:60530"/>
        <dbReference type="ChEBI" id="CHEBI:175763"/>
        <dbReference type="EC" id="2.5.1.141"/>
    </reaction>
</comment>
<keyword evidence="7 9" id="KW-0472">Membrane</keyword>
<evidence type="ECO:0000256" key="7">
    <source>
        <dbReference type="ARBA" id="ARBA00023136"/>
    </source>
</evidence>
<feature type="transmembrane region" description="Helical" evidence="9">
    <location>
        <begin position="60"/>
        <end position="80"/>
    </location>
</feature>
<dbReference type="EMBL" id="BAABDJ010000006">
    <property type="protein sequence ID" value="GAA3999226.1"/>
    <property type="molecule type" value="Genomic_DNA"/>
</dbReference>